<dbReference type="Pfam" id="PF00512">
    <property type="entry name" value="HisKA"/>
    <property type="match status" value="1"/>
</dbReference>
<dbReference type="PROSITE" id="PS50109">
    <property type="entry name" value="HIS_KIN"/>
    <property type="match status" value="1"/>
</dbReference>
<keyword evidence="7 14" id="KW-0418">Kinase</keyword>
<dbReference type="OrthoDB" id="9815202at2"/>
<keyword evidence="5 14" id="KW-0808">Transferase</keyword>
<dbReference type="EMBL" id="FXZK01000004">
    <property type="protein sequence ID" value="SMY08118.1"/>
    <property type="molecule type" value="Genomic_DNA"/>
</dbReference>
<proteinExistence type="predicted"/>
<accession>A0A238LET0</accession>
<comment type="catalytic activity">
    <reaction evidence="1">
        <text>ATP + protein L-histidine = ADP + protein N-phospho-L-histidine.</text>
        <dbReference type="EC" id="2.7.13.3"/>
    </reaction>
</comment>
<dbReference type="AlphaFoldDB" id="A0A238LET0"/>
<keyword evidence="9" id="KW-0902">Two-component regulatory system</keyword>
<feature type="transmembrane region" description="Helical" evidence="11">
    <location>
        <begin position="145"/>
        <end position="170"/>
    </location>
</feature>
<sequence length="442" mass="46930">MRLWRSTPVRLTATLLIVFGLSTGVGTTVTYLIARDEADTALRERVSQEFESYRRIRGQRDLVERILGEIGSVAAADLIIDYRSDSGDRFSNVAGLPSLGGLSIVAERQLPEGQTPLAESYLVVEGRVGLGNLTLARNREQVSELWSTFSVLLVVSLLPTFAIASAIGVWSARRASVRVESIGQTLRDLTEGDLEARVTDVTGGPDDLAEIAAAVNQMADAQAATMASLRQVSTDIAHDLKTPIQRVSVLLEQLEDGQLTEAQRGIVDKARAETAQIVRTFQALLQIAQIEGAGPQAAFAPVDLADVVAGIVDVYEPAAEESGHRLSFAAAAPAMVRAERSMVGQVVANLIENALRHTPPGTAIAVGVDGASLSVADGGPGIPEPERAKVLRRHYRLEQSRTSEGSGLGLSLVAAIAALHDATLQLSDNAPGLRVTLTFPTP</sequence>
<evidence type="ECO:0000256" key="5">
    <source>
        <dbReference type="ARBA" id="ARBA00022679"/>
    </source>
</evidence>
<evidence type="ECO:0000256" key="8">
    <source>
        <dbReference type="ARBA" id="ARBA00022989"/>
    </source>
</evidence>
<dbReference type="InterPro" id="IPR005467">
    <property type="entry name" value="His_kinase_dom"/>
</dbReference>
<dbReference type="InterPro" id="IPR004358">
    <property type="entry name" value="Sig_transdc_His_kin-like_C"/>
</dbReference>
<keyword evidence="4" id="KW-0597">Phosphoprotein</keyword>
<evidence type="ECO:0000259" key="13">
    <source>
        <dbReference type="PROSITE" id="PS50885"/>
    </source>
</evidence>
<feature type="domain" description="HAMP" evidence="13">
    <location>
        <begin position="173"/>
        <end position="227"/>
    </location>
</feature>
<dbReference type="InterPro" id="IPR003594">
    <property type="entry name" value="HATPase_dom"/>
</dbReference>
<dbReference type="PANTHER" id="PTHR45436:SF8">
    <property type="entry name" value="HISTIDINE KINASE"/>
    <property type="match status" value="1"/>
</dbReference>
<dbReference type="InterPro" id="IPR036890">
    <property type="entry name" value="HATPase_C_sf"/>
</dbReference>
<dbReference type="CDD" id="cd00082">
    <property type="entry name" value="HisKA"/>
    <property type="match status" value="1"/>
</dbReference>
<keyword evidence="15" id="KW-1185">Reference proteome</keyword>
<keyword evidence="8 11" id="KW-1133">Transmembrane helix</keyword>
<evidence type="ECO:0000256" key="11">
    <source>
        <dbReference type="SAM" id="Phobius"/>
    </source>
</evidence>
<dbReference type="SMART" id="SM00387">
    <property type="entry name" value="HATPase_c"/>
    <property type="match status" value="1"/>
</dbReference>
<dbReference type="SUPFAM" id="SSF55874">
    <property type="entry name" value="ATPase domain of HSP90 chaperone/DNA topoisomerase II/histidine kinase"/>
    <property type="match status" value="1"/>
</dbReference>
<dbReference type="InterPro" id="IPR036097">
    <property type="entry name" value="HisK_dim/P_sf"/>
</dbReference>
<dbReference type="Proteomes" id="UP000201613">
    <property type="component" value="Unassembled WGS sequence"/>
</dbReference>
<organism evidence="14 15">
    <name type="scientific">Flavimaricola marinus</name>
    <dbReference type="NCBI Taxonomy" id="1819565"/>
    <lineage>
        <taxon>Bacteria</taxon>
        <taxon>Pseudomonadati</taxon>
        <taxon>Pseudomonadota</taxon>
        <taxon>Alphaproteobacteria</taxon>
        <taxon>Rhodobacterales</taxon>
        <taxon>Paracoccaceae</taxon>
        <taxon>Flavimaricola</taxon>
    </lineage>
</organism>
<evidence type="ECO:0000313" key="14">
    <source>
        <dbReference type="EMBL" id="SMY08118.1"/>
    </source>
</evidence>
<dbReference type="RefSeq" id="WP_093992326.1">
    <property type="nucleotide sequence ID" value="NZ_FXZK01000004.1"/>
</dbReference>
<evidence type="ECO:0000256" key="3">
    <source>
        <dbReference type="ARBA" id="ARBA00012438"/>
    </source>
</evidence>
<evidence type="ECO:0000256" key="6">
    <source>
        <dbReference type="ARBA" id="ARBA00022692"/>
    </source>
</evidence>
<dbReference type="GO" id="GO:0005886">
    <property type="term" value="C:plasma membrane"/>
    <property type="evidence" value="ECO:0007669"/>
    <property type="project" value="TreeGrafter"/>
</dbReference>
<feature type="domain" description="Histidine kinase" evidence="12">
    <location>
        <begin position="235"/>
        <end position="442"/>
    </location>
</feature>
<dbReference type="Gene3D" id="3.30.565.10">
    <property type="entry name" value="Histidine kinase-like ATPase, C-terminal domain"/>
    <property type="match status" value="1"/>
</dbReference>
<dbReference type="EC" id="2.7.13.3" evidence="3"/>
<dbReference type="PROSITE" id="PS50885">
    <property type="entry name" value="HAMP"/>
    <property type="match status" value="1"/>
</dbReference>
<dbReference type="Pfam" id="PF02518">
    <property type="entry name" value="HATPase_c"/>
    <property type="match status" value="1"/>
</dbReference>
<dbReference type="Gene3D" id="6.10.340.10">
    <property type="match status" value="1"/>
</dbReference>
<reference evidence="14 15" key="1">
    <citation type="submission" date="2017-05" db="EMBL/GenBank/DDBJ databases">
        <authorList>
            <person name="Song R."/>
            <person name="Chenine A.L."/>
            <person name="Ruprecht R.M."/>
        </authorList>
    </citation>
    <scope>NUCLEOTIDE SEQUENCE [LARGE SCALE GENOMIC DNA]</scope>
    <source>
        <strain evidence="14 15">CECT 8899</strain>
    </source>
</reference>
<dbReference type="SUPFAM" id="SSF47384">
    <property type="entry name" value="Homodimeric domain of signal transducing histidine kinase"/>
    <property type="match status" value="1"/>
</dbReference>
<comment type="subcellular location">
    <subcellularLocation>
        <location evidence="2">Membrane</location>
    </subcellularLocation>
</comment>
<dbReference type="CDD" id="cd00075">
    <property type="entry name" value="HATPase"/>
    <property type="match status" value="1"/>
</dbReference>
<keyword evidence="10 11" id="KW-0472">Membrane</keyword>
<dbReference type="Pfam" id="PF00672">
    <property type="entry name" value="HAMP"/>
    <property type="match status" value="1"/>
</dbReference>
<evidence type="ECO:0000256" key="1">
    <source>
        <dbReference type="ARBA" id="ARBA00000085"/>
    </source>
</evidence>
<evidence type="ECO:0000256" key="9">
    <source>
        <dbReference type="ARBA" id="ARBA00023012"/>
    </source>
</evidence>
<evidence type="ECO:0000256" key="7">
    <source>
        <dbReference type="ARBA" id="ARBA00022777"/>
    </source>
</evidence>
<evidence type="ECO:0000259" key="12">
    <source>
        <dbReference type="PROSITE" id="PS50109"/>
    </source>
</evidence>
<protein>
    <recommendedName>
        <fullName evidence="3">histidine kinase</fullName>
        <ecNumber evidence="3">2.7.13.3</ecNumber>
    </recommendedName>
</protein>
<evidence type="ECO:0000256" key="2">
    <source>
        <dbReference type="ARBA" id="ARBA00004370"/>
    </source>
</evidence>
<evidence type="ECO:0000256" key="10">
    <source>
        <dbReference type="ARBA" id="ARBA00023136"/>
    </source>
</evidence>
<dbReference type="GO" id="GO:0000155">
    <property type="term" value="F:phosphorelay sensor kinase activity"/>
    <property type="evidence" value="ECO:0007669"/>
    <property type="project" value="InterPro"/>
</dbReference>
<evidence type="ECO:0000313" key="15">
    <source>
        <dbReference type="Proteomes" id="UP000201613"/>
    </source>
</evidence>
<evidence type="ECO:0000256" key="4">
    <source>
        <dbReference type="ARBA" id="ARBA00022553"/>
    </source>
</evidence>
<dbReference type="PRINTS" id="PR00344">
    <property type="entry name" value="BCTRLSENSOR"/>
</dbReference>
<dbReference type="SMART" id="SM00388">
    <property type="entry name" value="HisKA"/>
    <property type="match status" value="1"/>
</dbReference>
<name>A0A238LET0_9RHOB</name>
<dbReference type="PANTHER" id="PTHR45436">
    <property type="entry name" value="SENSOR HISTIDINE KINASE YKOH"/>
    <property type="match status" value="1"/>
</dbReference>
<dbReference type="InterPro" id="IPR050428">
    <property type="entry name" value="TCS_sensor_his_kinase"/>
</dbReference>
<dbReference type="InterPro" id="IPR003660">
    <property type="entry name" value="HAMP_dom"/>
</dbReference>
<dbReference type="CDD" id="cd06225">
    <property type="entry name" value="HAMP"/>
    <property type="match status" value="1"/>
</dbReference>
<keyword evidence="6 11" id="KW-0812">Transmembrane</keyword>
<dbReference type="Gene3D" id="1.10.287.130">
    <property type="match status" value="1"/>
</dbReference>
<dbReference type="SMART" id="SM00304">
    <property type="entry name" value="HAMP"/>
    <property type="match status" value="1"/>
</dbReference>
<dbReference type="InterPro" id="IPR003661">
    <property type="entry name" value="HisK_dim/P_dom"/>
</dbReference>
<gene>
    <name evidence="14" type="primary">cusS</name>
    <name evidence="14" type="ORF">LOM8899_02267</name>
</gene>